<sequence>MGCINTRPAVQRKNIEKKDIQDYIKQIHENYESSRDRFPEDHQNPLSSLERWTEKERKLARLREEKAHLAELANIEKEAAERAAIARREKFAAAETSITKLRETTTYAAGLGQRGKPRKRRTARRVEAVANVRQMCSCRMQSKITNATLQRSSFSSNLDVHGGIPELLRAQPYLDVHQQLCPVQEDLRGFLRGPALR</sequence>
<keyword evidence="3" id="KW-1185">Reference proteome</keyword>
<evidence type="ECO:0000256" key="1">
    <source>
        <dbReference type="SAM" id="Coils"/>
    </source>
</evidence>
<evidence type="ECO:0000313" key="3">
    <source>
        <dbReference type="Proteomes" id="UP001497382"/>
    </source>
</evidence>
<gene>
    <name evidence="2" type="ORF">LARSCL_LOCUS14369</name>
</gene>
<dbReference type="EMBL" id="CAXIEN010000206">
    <property type="protein sequence ID" value="CAL1286659.1"/>
    <property type="molecule type" value="Genomic_DNA"/>
</dbReference>
<proteinExistence type="predicted"/>
<organism evidence="2 3">
    <name type="scientific">Larinioides sclopetarius</name>
    <dbReference type="NCBI Taxonomy" id="280406"/>
    <lineage>
        <taxon>Eukaryota</taxon>
        <taxon>Metazoa</taxon>
        <taxon>Ecdysozoa</taxon>
        <taxon>Arthropoda</taxon>
        <taxon>Chelicerata</taxon>
        <taxon>Arachnida</taxon>
        <taxon>Araneae</taxon>
        <taxon>Araneomorphae</taxon>
        <taxon>Entelegynae</taxon>
        <taxon>Araneoidea</taxon>
        <taxon>Araneidae</taxon>
        <taxon>Larinioides</taxon>
    </lineage>
</organism>
<protein>
    <submittedName>
        <fullName evidence="2">Uncharacterized protein</fullName>
    </submittedName>
</protein>
<feature type="coiled-coil region" evidence="1">
    <location>
        <begin position="59"/>
        <end position="89"/>
    </location>
</feature>
<comment type="caution">
    <text evidence="2">The sequence shown here is derived from an EMBL/GenBank/DDBJ whole genome shotgun (WGS) entry which is preliminary data.</text>
</comment>
<accession>A0AAV2AS07</accession>
<evidence type="ECO:0000313" key="2">
    <source>
        <dbReference type="EMBL" id="CAL1286659.1"/>
    </source>
</evidence>
<dbReference type="Proteomes" id="UP001497382">
    <property type="component" value="Unassembled WGS sequence"/>
</dbReference>
<name>A0AAV2AS07_9ARAC</name>
<dbReference type="AlphaFoldDB" id="A0AAV2AS07"/>
<reference evidence="2 3" key="1">
    <citation type="submission" date="2024-04" db="EMBL/GenBank/DDBJ databases">
        <authorList>
            <person name="Rising A."/>
            <person name="Reimegard J."/>
            <person name="Sonavane S."/>
            <person name="Akerstrom W."/>
            <person name="Nylinder S."/>
            <person name="Hedman E."/>
            <person name="Kallberg Y."/>
        </authorList>
    </citation>
    <scope>NUCLEOTIDE SEQUENCE [LARGE SCALE GENOMIC DNA]</scope>
</reference>
<keyword evidence="1" id="KW-0175">Coiled coil</keyword>